<dbReference type="Proteomes" id="UP000190460">
    <property type="component" value="Unassembled WGS sequence"/>
</dbReference>
<organism evidence="2 3">
    <name type="scientific">Thiothrix eikelboomii</name>
    <dbReference type="NCBI Taxonomy" id="92487"/>
    <lineage>
        <taxon>Bacteria</taxon>
        <taxon>Pseudomonadati</taxon>
        <taxon>Pseudomonadota</taxon>
        <taxon>Gammaproteobacteria</taxon>
        <taxon>Thiotrichales</taxon>
        <taxon>Thiotrichaceae</taxon>
        <taxon>Thiothrix</taxon>
    </lineage>
</organism>
<proteinExistence type="predicted"/>
<sequence>MAHGYPDGKYRGGDKDRKKTNDGPGKNAQHGDGGQHSQKHKSSGSKKGGKGN</sequence>
<name>A0A1T4XSA1_9GAMM</name>
<gene>
    <name evidence="2" type="ORF">SAMN02745130_03334</name>
</gene>
<feature type="compositionally biased region" description="Basic residues" evidence="1">
    <location>
        <begin position="37"/>
        <end position="52"/>
    </location>
</feature>
<evidence type="ECO:0000256" key="1">
    <source>
        <dbReference type="SAM" id="MobiDB-lite"/>
    </source>
</evidence>
<reference evidence="2 3" key="1">
    <citation type="submission" date="2017-02" db="EMBL/GenBank/DDBJ databases">
        <authorList>
            <person name="Peterson S.W."/>
        </authorList>
    </citation>
    <scope>NUCLEOTIDE SEQUENCE [LARGE SCALE GENOMIC DNA]</scope>
    <source>
        <strain evidence="2 3">ATCC 49788</strain>
    </source>
</reference>
<feature type="region of interest" description="Disordered" evidence="1">
    <location>
        <begin position="1"/>
        <end position="52"/>
    </location>
</feature>
<dbReference type="STRING" id="92487.SAMN02745130_03334"/>
<dbReference type="AlphaFoldDB" id="A0A1T4XSA1"/>
<dbReference type="EMBL" id="FUYB01000021">
    <property type="protein sequence ID" value="SKA92008.1"/>
    <property type="molecule type" value="Genomic_DNA"/>
</dbReference>
<dbReference type="RefSeq" id="WP_159448663.1">
    <property type="nucleotide sequence ID" value="NZ_FUYB01000021.1"/>
</dbReference>
<evidence type="ECO:0000313" key="3">
    <source>
        <dbReference type="Proteomes" id="UP000190460"/>
    </source>
</evidence>
<evidence type="ECO:0000313" key="2">
    <source>
        <dbReference type="EMBL" id="SKA92008.1"/>
    </source>
</evidence>
<accession>A0A1T4XSA1</accession>
<protein>
    <submittedName>
        <fullName evidence="2">Uncharacterized protein</fullName>
    </submittedName>
</protein>
<keyword evidence="3" id="KW-1185">Reference proteome</keyword>
<feature type="compositionally biased region" description="Basic and acidic residues" evidence="1">
    <location>
        <begin position="1"/>
        <end position="21"/>
    </location>
</feature>